<dbReference type="EMBL" id="JAACYS010000056">
    <property type="protein sequence ID" value="NCU18345.1"/>
    <property type="molecule type" value="Genomic_DNA"/>
</dbReference>
<dbReference type="RefSeq" id="WP_161921176.1">
    <property type="nucleotide sequence ID" value="NZ_JAACYS010000056.1"/>
</dbReference>
<keyword evidence="2" id="KW-1185">Reference proteome</keyword>
<organism evidence="1 2">
    <name type="scientific">Pallidibacillus pasinlerensis</name>
    <dbReference type="NCBI Taxonomy" id="2703818"/>
    <lineage>
        <taxon>Bacteria</taxon>
        <taxon>Bacillati</taxon>
        <taxon>Bacillota</taxon>
        <taxon>Bacilli</taxon>
        <taxon>Bacillales</taxon>
        <taxon>Bacillaceae</taxon>
        <taxon>Pallidibacillus</taxon>
    </lineage>
</organism>
<evidence type="ECO:0000313" key="1">
    <source>
        <dbReference type="EMBL" id="NCU18345.1"/>
    </source>
</evidence>
<name>A0ABX0A811_9BACI</name>
<evidence type="ECO:0008006" key="3">
    <source>
        <dbReference type="Google" id="ProtNLM"/>
    </source>
</evidence>
<protein>
    <recommendedName>
        <fullName evidence="3">Transposase</fullName>
    </recommendedName>
</protein>
<proteinExistence type="predicted"/>
<reference evidence="1 2" key="1">
    <citation type="submission" date="2020-01" db="EMBL/GenBank/DDBJ databases">
        <title>A novel Bacillus sp. from Pasinler.</title>
        <authorList>
            <person name="Adiguzel A."/>
            <person name="Ay H."/>
            <person name="Baltaci M.O."/>
        </authorList>
    </citation>
    <scope>NUCLEOTIDE SEQUENCE [LARGE SCALE GENOMIC DNA]</scope>
    <source>
        <strain evidence="1 2">P1</strain>
    </source>
</reference>
<dbReference type="Proteomes" id="UP000743899">
    <property type="component" value="Unassembled WGS sequence"/>
</dbReference>
<sequence>MPDQKLTIVPVTLHPEFKNPSNSNSSSTCTIKSGKIEISFANGVDEHIIQTVMRELKNL</sequence>
<evidence type="ECO:0000313" key="2">
    <source>
        <dbReference type="Proteomes" id="UP000743899"/>
    </source>
</evidence>
<comment type="caution">
    <text evidence="1">The sequence shown here is derived from an EMBL/GenBank/DDBJ whole genome shotgun (WGS) entry which is preliminary data.</text>
</comment>
<gene>
    <name evidence="1" type="ORF">GW534_11520</name>
</gene>
<accession>A0ABX0A811</accession>